<feature type="compositionally biased region" description="Basic and acidic residues" evidence="1">
    <location>
        <begin position="663"/>
        <end position="677"/>
    </location>
</feature>
<feature type="region of interest" description="Disordered" evidence="1">
    <location>
        <begin position="377"/>
        <end position="738"/>
    </location>
</feature>
<feature type="compositionally biased region" description="Basic residues" evidence="1">
    <location>
        <begin position="511"/>
        <end position="520"/>
    </location>
</feature>
<feature type="compositionally biased region" description="Low complexity" evidence="1">
    <location>
        <begin position="425"/>
        <end position="438"/>
    </location>
</feature>
<feature type="compositionally biased region" description="Polar residues" evidence="1">
    <location>
        <begin position="200"/>
        <end position="211"/>
    </location>
</feature>
<sequence>MLLNQQDIQYMSDLQARISPQQPQERFQNKTWIRPGFEKSPSSRTKHRPGKRTRSAAYGSDNSSHEDESEEQTIHRGSLMARLGMPDPGDSGPKSLLHRVEPTEPEKEEANMHSLDRSGFSLGEGVEIRPSPNHTVEDQRKRRPTLDQATNAIRRNPQVAENNLKQGRQLSAGRNTVVEETKKVASKTSSPPDSYKEVPPNSSVNVAQNPRSPVVPSDNAPLHSKVPQPVATSLQTHSSNRSLSDGELVLSPTEMERRASLSSGEEGEVRSPSKSLRPDKVRDLILPLVLQNAALRNPDTERRSPPQSPAVDTTVLSNPVLTSFAEKAVKEVEQDLRARANLPSKPAFVRQSPPGPSPVLPPTILPPLRVSRTLVAEPMSMSGPTASPVTSSSAPKFPRDQQGPSLRYTPETHDSQAGRYEQTYPRPSAANHPAANPSKATEQRDDPPRARTPPRHPPRQRSASRGTPEPRKSRWDDRSPPNREKSRSPPPPLRAPIRRRPTPPPPGSPPRVHHHLRRQSWNRSPPPEERRRRTSGDLQSPRHAGFPPPVHRSPSPVARARHFSGDLHSPRHAGFPPPVHRSPSPMAPARRFSRDLHSPRQPGFPPHSPVAPAPTFRRTHREREDSGTAHRDDERGAARRGNHQTRRSGSPAAPEAYKSYGPADRKRSYSPRRRESELPPSPTVHHRRPKAARESSDVVITSVYPVHPSSPRKSSPENRTKPSLSVADLNVPGRDKNTPKSRALFWASKRGLDHLGILKWTFEVNDDEAESLGLRSRSKSVNLDVISPSKSEGKIILKLACFPKKHIKKCIQILESGQELTAYTSPIEPQWPEIGVLIIRINEDNPEILGKTWLPDKLGPDDLPISVERFIYKGENCIEFVQLSDTSDKEFLLFAQAVTPRPHTSTEPNGISLPPLANSLALAGPITIKPAAVDTTPLLLLN</sequence>
<organism evidence="2 3">
    <name type="scientific">Hypholoma sublateritium (strain FD-334 SS-4)</name>
    <dbReference type="NCBI Taxonomy" id="945553"/>
    <lineage>
        <taxon>Eukaryota</taxon>
        <taxon>Fungi</taxon>
        <taxon>Dikarya</taxon>
        <taxon>Basidiomycota</taxon>
        <taxon>Agaricomycotina</taxon>
        <taxon>Agaricomycetes</taxon>
        <taxon>Agaricomycetidae</taxon>
        <taxon>Agaricales</taxon>
        <taxon>Agaricineae</taxon>
        <taxon>Strophariaceae</taxon>
        <taxon>Hypholoma</taxon>
    </lineage>
</organism>
<dbReference type="OMA" id="VENESHH"/>
<feature type="compositionally biased region" description="Pro residues" evidence="1">
    <location>
        <begin position="602"/>
        <end position="612"/>
    </location>
</feature>
<feature type="compositionally biased region" description="Basic and acidic residues" evidence="1">
    <location>
        <begin position="468"/>
        <end position="487"/>
    </location>
</feature>
<keyword evidence="3" id="KW-1185">Reference proteome</keyword>
<feature type="compositionally biased region" description="Low complexity" evidence="1">
    <location>
        <begin position="382"/>
        <end position="395"/>
    </location>
</feature>
<gene>
    <name evidence="2" type="ORF">HYPSUDRAFT_78642</name>
</gene>
<dbReference type="OrthoDB" id="432299at2759"/>
<feature type="compositionally biased region" description="Pro residues" evidence="1">
    <location>
        <begin position="353"/>
        <end position="365"/>
    </location>
</feature>
<dbReference type="AlphaFoldDB" id="A0A0D2KZF7"/>
<evidence type="ECO:0000256" key="1">
    <source>
        <dbReference type="SAM" id="MobiDB-lite"/>
    </source>
</evidence>
<evidence type="ECO:0000313" key="2">
    <source>
        <dbReference type="EMBL" id="KJA19862.1"/>
    </source>
</evidence>
<name>A0A0D2KZF7_HYPSF</name>
<feature type="region of interest" description="Disordered" evidence="1">
    <location>
        <begin position="295"/>
        <end position="314"/>
    </location>
</feature>
<feature type="compositionally biased region" description="Basic residues" evidence="1">
    <location>
        <begin position="44"/>
        <end position="54"/>
    </location>
</feature>
<dbReference type="Proteomes" id="UP000054270">
    <property type="component" value="Unassembled WGS sequence"/>
</dbReference>
<reference evidence="3" key="1">
    <citation type="submission" date="2014-04" db="EMBL/GenBank/DDBJ databases">
        <title>Evolutionary Origins and Diversification of the Mycorrhizal Mutualists.</title>
        <authorList>
            <consortium name="DOE Joint Genome Institute"/>
            <consortium name="Mycorrhizal Genomics Consortium"/>
            <person name="Kohler A."/>
            <person name="Kuo A."/>
            <person name="Nagy L.G."/>
            <person name="Floudas D."/>
            <person name="Copeland A."/>
            <person name="Barry K.W."/>
            <person name="Cichocki N."/>
            <person name="Veneault-Fourrey C."/>
            <person name="LaButti K."/>
            <person name="Lindquist E.A."/>
            <person name="Lipzen A."/>
            <person name="Lundell T."/>
            <person name="Morin E."/>
            <person name="Murat C."/>
            <person name="Riley R."/>
            <person name="Ohm R."/>
            <person name="Sun H."/>
            <person name="Tunlid A."/>
            <person name="Henrissat B."/>
            <person name="Grigoriev I.V."/>
            <person name="Hibbett D.S."/>
            <person name="Martin F."/>
        </authorList>
    </citation>
    <scope>NUCLEOTIDE SEQUENCE [LARGE SCALE GENOMIC DNA]</scope>
    <source>
        <strain evidence="3">FD-334 SS-4</strain>
    </source>
</reference>
<feature type="compositionally biased region" description="Basic and acidic residues" evidence="1">
    <location>
        <begin position="267"/>
        <end position="280"/>
    </location>
</feature>
<dbReference type="EMBL" id="KN817573">
    <property type="protein sequence ID" value="KJA19862.1"/>
    <property type="molecule type" value="Genomic_DNA"/>
</dbReference>
<feature type="compositionally biased region" description="Basic and acidic residues" evidence="1">
    <location>
        <begin position="98"/>
        <end position="116"/>
    </location>
</feature>
<dbReference type="STRING" id="945553.A0A0D2KZF7"/>
<feature type="compositionally biased region" description="Polar residues" evidence="1">
    <location>
        <begin position="147"/>
        <end position="174"/>
    </location>
</feature>
<feature type="region of interest" description="Disordered" evidence="1">
    <location>
        <begin position="343"/>
        <end position="365"/>
    </location>
</feature>
<protein>
    <submittedName>
        <fullName evidence="2">Uncharacterized protein</fullName>
    </submittedName>
</protein>
<evidence type="ECO:0000313" key="3">
    <source>
        <dbReference type="Proteomes" id="UP000054270"/>
    </source>
</evidence>
<feature type="region of interest" description="Disordered" evidence="1">
    <location>
        <begin position="14"/>
        <end position="280"/>
    </location>
</feature>
<proteinExistence type="predicted"/>
<feature type="compositionally biased region" description="Polar residues" evidence="1">
    <location>
        <begin position="18"/>
        <end position="31"/>
    </location>
</feature>
<feature type="compositionally biased region" description="Polar residues" evidence="1">
    <location>
        <begin position="230"/>
        <end position="243"/>
    </location>
</feature>
<accession>A0A0D2KZF7</accession>
<feature type="compositionally biased region" description="Basic and acidic residues" evidence="1">
    <location>
        <begin position="621"/>
        <end position="637"/>
    </location>
</feature>
<feature type="compositionally biased region" description="Basic and acidic residues" evidence="1">
    <location>
        <begin position="526"/>
        <end position="535"/>
    </location>
</feature>